<dbReference type="RefSeq" id="WP_244349602.1">
    <property type="nucleotide sequence ID" value="NZ_JAFIRA010000009.1"/>
</dbReference>
<name>A0ABT0C9B1_THEVL</name>
<organism evidence="2 3">
    <name type="scientific">Thermostichus vulcanus str. 'Rupite'</name>
    <dbReference type="NCBI Taxonomy" id="2813851"/>
    <lineage>
        <taxon>Bacteria</taxon>
        <taxon>Bacillati</taxon>
        <taxon>Cyanobacteriota</taxon>
        <taxon>Cyanophyceae</taxon>
        <taxon>Thermostichales</taxon>
        <taxon>Thermostichaceae</taxon>
        <taxon>Thermostichus</taxon>
    </lineage>
</organism>
<gene>
    <name evidence="2" type="ORF">JX360_05530</name>
</gene>
<keyword evidence="3" id="KW-1185">Reference proteome</keyword>
<keyword evidence="1" id="KW-0812">Transmembrane</keyword>
<reference evidence="2" key="1">
    <citation type="submission" date="2021-02" db="EMBL/GenBank/DDBJ databases">
        <title>The CRISPR/cas machinery reduction and long-range gene transfer in the hot spring cyanobacterium Synechococcus.</title>
        <authorList>
            <person name="Dvorak P."/>
            <person name="Jahodarova E."/>
            <person name="Hasler P."/>
            <person name="Poulickova A."/>
        </authorList>
    </citation>
    <scope>NUCLEOTIDE SEQUENCE</scope>
    <source>
        <strain evidence="2">Rupite</strain>
    </source>
</reference>
<dbReference type="Proteomes" id="UP000830835">
    <property type="component" value="Unassembled WGS sequence"/>
</dbReference>
<comment type="caution">
    <text evidence="2">The sequence shown here is derived from an EMBL/GenBank/DDBJ whole genome shotgun (WGS) entry which is preliminary data.</text>
</comment>
<dbReference type="EMBL" id="JAFIRA010000009">
    <property type="protein sequence ID" value="MCJ2542372.1"/>
    <property type="molecule type" value="Genomic_DNA"/>
</dbReference>
<keyword evidence="1" id="KW-0472">Membrane</keyword>
<keyword evidence="1" id="KW-1133">Transmembrane helix</keyword>
<feature type="transmembrane region" description="Helical" evidence="1">
    <location>
        <begin position="20"/>
        <end position="43"/>
    </location>
</feature>
<accession>A0ABT0C9B1</accession>
<protein>
    <submittedName>
        <fullName evidence="2">Uncharacterized protein</fullName>
    </submittedName>
</protein>
<sequence>MPTQEGSRFLPGEKRLSRWLAWIGWLLIGWLGLSMPVWALSLGDPLPEWAKPMPVGRQQVRGVEHDQGQDQIRAYGNEAGQVFWIQIQSRSDLPPDYREYLGEYQQFPPQVVEVVPLRARTLRFRQGSRSAEWRVMGMSGQFQAEAISQDLAPRGFNRQD</sequence>
<evidence type="ECO:0000313" key="2">
    <source>
        <dbReference type="EMBL" id="MCJ2542372.1"/>
    </source>
</evidence>
<evidence type="ECO:0000313" key="3">
    <source>
        <dbReference type="Proteomes" id="UP000830835"/>
    </source>
</evidence>
<evidence type="ECO:0000256" key="1">
    <source>
        <dbReference type="SAM" id="Phobius"/>
    </source>
</evidence>
<proteinExistence type="predicted"/>